<gene>
    <name evidence="2" type="ORF">EZS28_038990</name>
</gene>
<sequence length="122" mass="14224">MNIRMSEEKKVENDAGFEALMQRNIQEEWRKDKITSSADGQIKFFQSFDKRSVSVSNGIRQSEDTSIEDMIMERNNDSKQSSNQRIEKMDKENNGQLTRVIEQQNNNMHANNRRIAIGLGQR</sequence>
<accession>A0A5J4U5F4</accession>
<evidence type="ECO:0000313" key="3">
    <source>
        <dbReference type="Proteomes" id="UP000324800"/>
    </source>
</evidence>
<organism evidence="2 3">
    <name type="scientific">Streblomastix strix</name>
    <dbReference type="NCBI Taxonomy" id="222440"/>
    <lineage>
        <taxon>Eukaryota</taxon>
        <taxon>Metamonada</taxon>
        <taxon>Preaxostyla</taxon>
        <taxon>Oxymonadida</taxon>
        <taxon>Streblomastigidae</taxon>
        <taxon>Streblomastix</taxon>
    </lineage>
</organism>
<comment type="caution">
    <text evidence="2">The sequence shown here is derived from an EMBL/GenBank/DDBJ whole genome shotgun (WGS) entry which is preliminary data.</text>
</comment>
<reference evidence="2 3" key="1">
    <citation type="submission" date="2019-03" db="EMBL/GenBank/DDBJ databases">
        <title>Single cell metagenomics reveals metabolic interactions within the superorganism composed of flagellate Streblomastix strix and complex community of Bacteroidetes bacteria on its surface.</title>
        <authorList>
            <person name="Treitli S.C."/>
            <person name="Kolisko M."/>
            <person name="Husnik F."/>
            <person name="Keeling P."/>
            <person name="Hampl V."/>
        </authorList>
    </citation>
    <scope>NUCLEOTIDE SEQUENCE [LARGE SCALE GENOMIC DNA]</scope>
    <source>
        <strain evidence="2">ST1C</strain>
    </source>
</reference>
<dbReference type="AlphaFoldDB" id="A0A5J4U5F4"/>
<dbReference type="Proteomes" id="UP000324800">
    <property type="component" value="Unassembled WGS sequence"/>
</dbReference>
<proteinExistence type="predicted"/>
<dbReference type="EMBL" id="SNRW01020416">
    <property type="protein sequence ID" value="KAA6365483.1"/>
    <property type="molecule type" value="Genomic_DNA"/>
</dbReference>
<feature type="region of interest" description="Disordered" evidence="1">
    <location>
        <begin position="103"/>
        <end position="122"/>
    </location>
</feature>
<protein>
    <submittedName>
        <fullName evidence="2">Uncharacterized protein</fullName>
    </submittedName>
</protein>
<evidence type="ECO:0000256" key="1">
    <source>
        <dbReference type="SAM" id="MobiDB-lite"/>
    </source>
</evidence>
<name>A0A5J4U5F4_9EUKA</name>
<feature type="region of interest" description="Disordered" evidence="1">
    <location>
        <begin position="73"/>
        <end position="95"/>
    </location>
</feature>
<evidence type="ECO:0000313" key="2">
    <source>
        <dbReference type="EMBL" id="KAA6365483.1"/>
    </source>
</evidence>